<sequence>MRIELNAKNGAMINKEGRALEMNEIYDFLGVYFDFRKKHMSEKRFRAKEIFYNDVEDNRSQKIVLIEKGIVVVEAFTDERWEVKTFLSHDDFAGIDAFLGEDKFVESEKYRIKALTDGVCHFIDKEYFINHMYANARIFHTVIEKLTMHYMFSSHNNRKKRAPLDERLADFFVEFINMTSVPRAYRYAEVPITVNKYLIASFLRVHHSRVQKVINNWITEGIMSRDSEHYLIDYEELIEISSLFLYKPQKIM</sequence>
<keyword evidence="3" id="KW-1185">Reference proteome</keyword>
<keyword evidence="1" id="KW-0010">Activator</keyword>
<protein>
    <recommendedName>
        <fullName evidence="4">Cyclic nucleotide-binding domain-containing protein</fullName>
    </recommendedName>
</protein>
<reference evidence="3" key="1">
    <citation type="submission" date="2015-04" db="EMBL/GenBank/DDBJ databases">
        <authorList>
            <person name="Schardt J."/>
            <person name="Mueller-Herbst S."/>
            <person name="Scherer S."/>
            <person name="Huptas C."/>
        </authorList>
    </citation>
    <scope>NUCLEOTIDE SEQUENCE [LARGE SCALE GENOMIC DNA]</scope>
    <source>
        <strain evidence="3">Kiel-L1</strain>
    </source>
</reference>
<dbReference type="Proteomes" id="UP000257055">
    <property type="component" value="Unassembled WGS sequence"/>
</dbReference>
<accession>A0A3D8TPN2</accession>
<evidence type="ECO:0000313" key="2">
    <source>
        <dbReference type="EMBL" id="RDX00848.1"/>
    </source>
</evidence>
<evidence type="ECO:0000256" key="1">
    <source>
        <dbReference type="ARBA" id="ARBA00023159"/>
    </source>
</evidence>
<evidence type="ECO:0000313" key="3">
    <source>
        <dbReference type="Proteomes" id="UP000257055"/>
    </source>
</evidence>
<gene>
    <name evidence="2" type="ORF">UR08_07705</name>
</gene>
<dbReference type="SUPFAM" id="SSF51206">
    <property type="entry name" value="cAMP-binding domain-like"/>
    <property type="match status" value="1"/>
</dbReference>
<name>A0A3D8TPN2_9LIST</name>
<comment type="caution">
    <text evidence="2">The sequence shown here is derived from an EMBL/GenBank/DDBJ whole genome shotgun (WGS) entry which is preliminary data.</text>
</comment>
<dbReference type="EMBL" id="LARY01000002">
    <property type="protein sequence ID" value="RDX00848.1"/>
    <property type="molecule type" value="Genomic_DNA"/>
</dbReference>
<dbReference type="RefSeq" id="WP_115753093.1">
    <property type="nucleotide sequence ID" value="NZ_LARY01000002.1"/>
</dbReference>
<evidence type="ECO:0008006" key="4">
    <source>
        <dbReference type="Google" id="ProtNLM"/>
    </source>
</evidence>
<dbReference type="InterPro" id="IPR014710">
    <property type="entry name" value="RmlC-like_jellyroll"/>
</dbReference>
<dbReference type="Gene3D" id="2.60.120.10">
    <property type="entry name" value="Jelly Rolls"/>
    <property type="match status" value="1"/>
</dbReference>
<proteinExistence type="predicted"/>
<organism evidence="2 3">
    <name type="scientific">Listeria kieliensis</name>
    <dbReference type="NCBI Taxonomy" id="1621700"/>
    <lineage>
        <taxon>Bacteria</taxon>
        <taxon>Bacillati</taxon>
        <taxon>Bacillota</taxon>
        <taxon>Bacilli</taxon>
        <taxon>Bacillales</taxon>
        <taxon>Listeriaceae</taxon>
        <taxon>Listeria</taxon>
    </lineage>
</organism>
<dbReference type="InterPro" id="IPR018490">
    <property type="entry name" value="cNMP-bd_dom_sf"/>
</dbReference>
<dbReference type="AlphaFoldDB" id="A0A3D8TPN2"/>